<organism evidence="4 5">
    <name type="scientific">Poecilia formosa</name>
    <name type="common">Amazon molly</name>
    <name type="synonym">Limia formosa</name>
    <dbReference type="NCBI Taxonomy" id="48698"/>
    <lineage>
        <taxon>Eukaryota</taxon>
        <taxon>Metazoa</taxon>
        <taxon>Chordata</taxon>
        <taxon>Craniata</taxon>
        <taxon>Vertebrata</taxon>
        <taxon>Euteleostomi</taxon>
        <taxon>Actinopterygii</taxon>
        <taxon>Neopterygii</taxon>
        <taxon>Teleostei</taxon>
        <taxon>Neoteleostei</taxon>
        <taxon>Acanthomorphata</taxon>
        <taxon>Ovalentaria</taxon>
        <taxon>Atherinomorphae</taxon>
        <taxon>Cyprinodontiformes</taxon>
        <taxon>Poeciliidae</taxon>
        <taxon>Poeciliinae</taxon>
        <taxon>Poecilia</taxon>
    </lineage>
</organism>
<dbReference type="AlphaFoldDB" id="A0A087Y2P9"/>
<keyword evidence="2" id="KW-0472">Membrane</keyword>
<dbReference type="PANTHER" id="PTHR28635">
    <property type="entry name" value="TRANSMEMBRANE INNER EAR EXPRESSED PROTEIN"/>
    <property type="match status" value="1"/>
</dbReference>
<dbReference type="OMA" id="GDDNEAC"/>
<feature type="signal peptide" evidence="3">
    <location>
        <begin position="1"/>
        <end position="41"/>
    </location>
</feature>
<evidence type="ECO:0000256" key="1">
    <source>
        <dbReference type="SAM" id="MobiDB-lite"/>
    </source>
</evidence>
<dbReference type="Proteomes" id="UP000028760">
    <property type="component" value="Unassembled WGS sequence"/>
</dbReference>
<dbReference type="GO" id="GO:0042472">
    <property type="term" value="P:inner ear morphogenesis"/>
    <property type="evidence" value="ECO:0007669"/>
    <property type="project" value="TreeGrafter"/>
</dbReference>
<reference evidence="4" key="2">
    <citation type="submission" date="2025-08" db="UniProtKB">
        <authorList>
            <consortium name="Ensembl"/>
        </authorList>
    </citation>
    <scope>IDENTIFICATION</scope>
</reference>
<name>A0A087Y2P9_POEFO</name>
<keyword evidence="3" id="KW-0732">Signal</keyword>
<keyword evidence="2" id="KW-1133">Transmembrane helix</keyword>
<dbReference type="GeneTree" id="ENSGT00940000164845"/>
<reference evidence="5" key="1">
    <citation type="submission" date="2013-10" db="EMBL/GenBank/DDBJ databases">
        <authorList>
            <person name="Schartl M."/>
            <person name="Warren W."/>
        </authorList>
    </citation>
    <scope>NUCLEOTIDE SEQUENCE [LARGE SCALE GENOMIC DNA]</scope>
    <source>
        <strain evidence="5">female</strain>
    </source>
</reference>
<feature type="chain" id="PRO_5001833900" evidence="3">
    <location>
        <begin position="42"/>
        <end position="224"/>
    </location>
</feature>
<keyword evidence="2" id="KW-0812">Transmembrane</keyword>
<feature type="transmembrane region" description="Helical" evidence="2">
    <location>
        <begin position="72"/>
        <end position="94"/>
    </location>
</feature>
<evidence type="ECO:0000313" key="4">
    <source>
        <dbReference type="Ensembl" id="ENSPFOP00000012302.1"/>
    </source>
</evidence>
<feature type="region of interest" description="Disordered" evidence="1">
    <location>
        <begin position="126"/>
        <end position="224"/>
    </location>
</feature>
<feature type="compositionally biased region" description="Basic and acidic residues" evidence="1">
    <location>
        <begin position="214"/>
        <end position="224"/>
    </location>
</feature>
<evidence type="ECO:0000313" key="5">
    <source>
        <dbReference type="Proteomes" id="UP000028760"/>
    </source>
</evidence>
<keyword evidence="5" id="KW-1185">Reference proteome</keyword>
<accession>A0A087Y2P9</accession>
<dbReference type="EMBL" id="AYCK01003125">
    <property type="status" value="NOT_ANNOTATED_CDS"/>
    <property type="molecule type" value="Genomic_DNA"/>
</dbReference>
<dbReference type="Pfam" id="PF16038">
    <property type="entry name" value="TMIE"/>
    <property type="match status" value="1"/>
</dbReference>
<protein>
    <submittedName>
        <fullName evidence="4">Transmembrane inner ear</fullName>
    </submittedName>
</protein>
<evidence type="ECO:0000256" key="2">
    <source>
        <dbReference type="SAM" id="Phobius"/>
    </source>
</evidence>
<proteinExistence type="predicted"/>
<dbReference type="InterPro" id="IPR032006">
    <property type="entry name" value="TMIE"/>
</dbReference>
<reference evidence="4" key="3">
    <citation type="submission" date="2025-09" db="UniProtKB">
        <authorList>
            <consortium name="Ensembl"/>
        </authorList>
    </citation>
    <scope>IDENTIFICATION</scope>
</reference>
<dbReference type="PANTHER" id="PTHR28635:SF1">
    <property type="entry name" value="TRANSMEMBRANE INNER EAR EXPRESSED PROTEIN"/>
    <property type="match status" value="1"/>
</dbReference>
<dbReference type="GO" id="GO:0007605">
    <property type="term" value="P:sensory perception of sound"/>
    <property type="evidence" value="ECO:0007669"/>
    <property type="project" value="TreeGrafter"/>
</dbReference>
<sequence length="224" mass="24481">KTHKSQPGKNIFRGQSGCPPQLLLWGWRTLLLSQCLSSVLSQVPDPELLPTPPPKKPDPVTSETVVFWGLRLWQVIGIFSVFVLAVIITLCCIFKCRIPRTKKEIEARHAQRQAAKKYANTLETVPPLNELTEIPGSAKPEEKTEVPTVSGKVDGEKGEKKSKEGKKDKSAKEGKGDDNEACKKSDKGEKDEKGGKGGAKGGGRKSQNGNQGKIRFDSSKPPKQ</sequence>
<feature type="compositionally biased region" description="Basic and acidic residues" evidence="1">
    <location>
        <begin position="153"/>
        <end position="195"/>
    </location>
</feature>
<evidence type="ECO:0000256" key="3">
    <source>
        <dbReference type="SAM" id="SignalP"/>
    </source>
</evidence>
<dbReference type="Ensembl" id="ENSPFOT00000012319.2">
    <property type="protein sequence ID" value="ENSPFOP00000012302.1"/>
    <property type="gene ID" value="ENSPFOG00000012295.2"/>
</dbReference>